<evidence type="ECO:0000256" key="3">
    <source>
        <dbReference type="ARBA" id="ARBA00023027"/>
    </source>
</evidence>
<dbReference type="Gene3D" id="3.30.1600.10">
    <property type="entry name" value="SIR2/SIRT2 'Small Domain"/>
    <property type="match status" value="1"/>
</dbReference>
<dbReference type="RefSeq" id="WP_413780493.1">
    <property type="nucleotide sequence ID" value="NZ_JAUOZS010000001.1"/>
</dbReference>
<dbReference type="PANTHER" id="PTHR11085:SF10">
    <property type="entry name" value="NAD-DEPENDENT PROTEIN DEACYLASE SIRTUIN-5, MITOCHONDRIAL-RELATED"/>
    <property type="match status" value="1"/>
</dbReference>
<dbReference type="InterPro" id="IPR003000">
    <property type="entry name" value="Sirtuin"/>
</dbReference>
<proteinExistence type="predicted"/>
<dbReference type="EMBL" id="JAUOZS010000001">
    <property type="protein sequence ID" value="MDT8902000.1"/>
    <property type="molecule type" value="Genomic_DNA"/>
</dbReference>
<reference evidence="6 7" key="1">
    <citation type="submission" date="2023-07" db="EMBL/GenBank/DDBJ databases">
        <title>The novel representative of Negativicutes class, Anaeroselena agilis gen. nov. sp. nov.</title>
        <authorList>
            <person name="Prokofeva M.I."/>
            <person name="Elcheninov A.G."/>
            <person name="Klyukina A."/>
            <person name="Kublanov I.V."/>
            <person name="Frolov E.N."/>
            <person name="Podosokorskaya O.A."/>
        </authorList>
    </citation>
    <scope>NUCLEOTIDE SEQUENCE [LARGE SCALE GENOMIC DNA]</scope>
    <source>
        <strain evidence="6 7">4137-cl</strain>
    </source>
</reference>
<dbReference type="InterPro" id="IPR029035">
    <property type="entry name" value="DHS-like_NAD/FAD-binding_dom"/>
</dbReference>
<evidence type="ECO:0000256" key="4">
    <source>
        <dbReference type="PROSITE-ProRule" id="PRU00236"/>
    </source>
</evidence>
<organism evidence="6 7">
    <name type="scientific">Anaeroselena agilis</name>
    <dbReference type="NCBI Taxonomy" id="3063788"/>
    <lineage>
        <taxon>Bacteria</taxon>
        <taxon>Bacillati</taxon>
        <taxon>Bacillota</taxon>
        <taxon>Negativicutes</taxon>
        <taxon>Acetonemataceae</taxon>
        <taxon>Anaeroselena</taxon>
    </lineage>
</organism>
<dbReference type="Pfam" id="PF02146">
    <property type="entry name" value="SIR2"/>
    <property type="match status" value="1"/>
</dbReference>
<evidence type="ECO:0000259" key="5">
    <source>
        <dbReference type="PROSITE" id="PS50305"/>
    </source>
</evidence>
<sequence>MDKKIAALGDMLMKANYAIAFTGAGISTESGIPDFRSPGAGLWEKIDPELLSARTLRTAPALFYRYWREMEKVVAGKEPNKGHEALAELSRLGALRAVVTQNIDGLHQQAGSKRVFEVHGNLEGCRCLACKGEHPAAALREQLAEGAEVPLSPCCRAVLRPSVVLFGDRMAADFTAAQQEAFRSDFALVVGTSLTVWPAAEIPLAVGRFAIVNRDETALDDRAELRIAGPIGETLAKVVEYVREKKI</sequence>
<dbReference type="InterPro" id="IPR026590">
    <property type="entry name" value="Ssirtuin_cat_dom"/>
</dbReference>
<feature type="domain" description="Deacetylase sirtuin-type" evidence="5">
    <location>
        <begin position="1"/>
        <end position="245"/>
    </location>
</feature>
<dbReference type="PROSITE" id="PS50305">
    <property type="entry name" value="SIRTUIN"/>
    <property type="match status" value="1"/>
</dbReference>
<dbReference type="Gene3D" id="3.40.50.1220">
    <property type="entry name" value="TPP-binding domain"/>
    <property type="match status" value="1"/>
</dbReference>
<evidence type="ECO:0000313" key="7">
    <source>
        <dbReference type="Proteomes" id="UP001254848"/>
    </source>
</evidence>
<dbReference type="InterPro" id="IPR050134">
    <property type="entry name" value="NAD-dep_sirtuin_deacylases"/>
</dbReference>
<dbReference type="GO" id="GO:0034979">
    <property type="term" value="F:NAD-dependent protein lysine deacetylase activity"/>
    <property type="evidence" value="ECO:0007669"/>
    <property type="project" value="UniProtKB-EC"/>
</dbReference>
<evidence type="ECO:0000313" key="6">
    <source>
        <dbReference type="EMBL" id="MDT8902000.1"/>
    </source>
</evidence>
<dbReference type="EC" id="2.3.1.286" evidence="1"/>
<keyword evidence="2 6" id="KW-0808">Transferase</keyword>
<dbReference type="PANTHER" id="PTHR11085">
    <property type="entry name" value="NAD-DEPENDENT PROTEIN DEACYLASE SIRTUIN-5, MITOCHONDRIAL-RELATED"/>
    <property type="match status" value="1"/>
</dbReference>
<keyword evidence="3" id="KW-0520">NAD</keyword>
<evidence type="ECO:0000256" key="2">
    <source>
        <dbReference type="ARBA" id="ARBA00022679"/>
    </source>
</evidence>
<dbReference type="SUPFAM" id="SSF52467">
    <property type="entry name" value="DHS-like NAD/FAD-binding domain"/>
    <property type="match status" value="1"/>
</dbReference>
<comment type="caution">
    <text evidence="6">The sequence shown here is derived from an EMBL/GenBank/DDBJ whole genome shotgun (WGS) entry which is preliminary data.</text>
</comment>
<name>A0ABU3NYZ6_9FIRM</name>
<comment type="caution">
    <text evidence="4">Lacks conserved residue(s) required for the propagation of feature annotation.</text>
</comment>
<dbReference type="InterPro" id="IPR026591">
    <property type="entry name" value="Sirtuin_cat_small_dom_sf"/>
</dbReference>
<protein>
    <recommendedName>
        <fullName evidence="1">protein acetyllysine N-acetyltransferase</fullName>
        <ecNumber evidence="1">2.3.1.286</ecNumber>
    </recommendedName>
</protein>
<gene>
    <name evidence="6" type="ORF">Q4T40_12160</name>
</gene>
<dbReference type="CDD" id="cd01407">
    <property type="entry name" value="SIR2-fam"/>
    <property type="match status" value="1"/>
</dbReference>
<keyword evidence="7" id="KW-1185">Reference proteome</keyword>
<dbReference type="Proteomes" id="UP001254848">
    <property type="component" value="Unassembled WGS sequence"/>
</dbReference>
<keyword evidence="6" id="KW-0012">Acyltransferase</keyword>
<accession>A0ABU3NYZ6</accession>
<evidence type="ECO:0000256" key="1">
    <source>
        <dbReference type="ARBA" id="ARBA00012928"/>
    </source>
</evidence>